<gene>
    <name evidence="1" type="ORF">LCGC14_2095080</name>
</gene>
<name>A0A0F9GPR0_9ZZZZ</name>
<feature type="non-terminal residue" evidence="1">
    <location>
        <position position="1"/>
    </location>
</feature>
<reference evidence="1" key="1">
    <citation type="journal article" date="2015" name="Nature">
        <title>Complex archaea that bridge the gap between prokaryotes and eukaryotes.</title>
        <authorList>
            <person name="Spang A."/>
            <person name="Saw J.H."/>
            <person name="Jorgensen S.L."/>
            <person name="Zaremba-Niedzwiedzka K."/>
            <person name="Martijn J."/>
            <person name="Lind A.E."/>
            <person name="van Eijk R."/>
            <person name="Schleper C."/>
            <person name="Guy L."/>
            <person name="Ettema T.J."/>
        </authorList>
    </citation>
    <scope>NUCLEOTIDE SEQUENCE</scope>
</reference>
<accession>A0A0F9GPR0</accession>
<dbReference type="EMBL" id="LAZR01025597">
    <property type="protein sequence ID" value="KKL71420.1"/>
    <property type="molecule type" value="Genomic_DNA"/>
</dbReference>
<evidence type="ECO:0000313" key="1">
    <source>
        <dbReference type="EMBL" id="KKL71420.1"/>
    </source>
</evidence>
<organism evidence="1">
    <name type="scientific">marine sediment metagenome</name>
    <dbReference type="NCBI Taxonomy" id="412755"/>
    <lineage>
        <taxon>unclassified sequences</taxon>
        <taxon>metagenomes</taxon>
        <taxon>ecological metagenomes</taxon>
    </lineage>
</organism>
<evidence type="ECO:0008006" key="2">
    <source>
        <dbReference type="Google" id="ProtNLM"/>
    </source>
</evidence>
<sequence length="24" mass="2590">PKPMTLVLLCAAAAPVLLKRRART</sequence>
<protein>
    <recommendedName>
        <fullName evidence="2">PEP-CTERM protein-sorting domain-containing protein</fullName>
    </recommendedName>
</protein>
<dbReference type="AlphaFoldDB" id="A0A0F9GPR0"/>
<proteinExistence type="predicted"/>
<comment type="caution">
    <text evidence="1">The sequence shown here is derived from an EMBL/GenBank/DDBJ whole genome shotgun (WGS) entry which is preliminary data.</text>
</comment>